<dbReference type="EMBL" id="JAUEPS010000027">
    <property type="protein sequence ID" value="KAK0454273.1"/>
    <property type="molecule type" value="Genomic_DNA"/>
</dbReference>
<comment type="caution">
    <text evidence="2">The sequence shown here is derived from an EMBL/GenBank/DDBJ whole genome shotgun (WGS) entry which is preliminary data.</text>
</comment>
<feature type="signal peptide" evidence="1">
    <location>
        <begin position="1"/>
        <end position="20"/>
    </location>
</feature>
<proteinExistence type="predicted"/>
<evidence type="ECO:0000256" key="1">
    <source>
        <dbReference type="SAM" id="SignalP"/>
    </source>
</evidence>
<keyword evidence="1" id="KW-0732">Signal</keyword>
<dbReference type="RefSeq" id="XP_060328661.1">
    <property type="nucleotide sequence ID" value="XM_060477746.1"/>
</dbReference>
<sequence>MSKLVWWPFIIAYVSSIVLGQPSVDAPYTVTKGETTTLGWSGESESLKISYVSSFSDVIAAHQYRIVLSPEMIHPLPLSPLKLGRRASEFSNTSGHSTPSITANTQVAAAVHDVNGEGARSALVPVIA</sequence>
<name>A0AA39K8P3_ARMTA</name>
<accession>A0AA39K8P3</accession>
<evidence type="ECO:0000313" key="2">
    <source>
        <dbReference type="EMBL" id="KAK0454273.1"/>
    </source>
</evidence>
<protein>
    <submittedName>
        <fullName evidence="2">Uncharacterized protein</fullName>
    </submittedName>
</protein>
<dbReference type="Proteomes" id="UP001175211">
    <property type="component" value="Unassembled WGS sequence"/>
</dbReference>
<evidence type="ECO:0000313" key="3">
    <source>
        <dbReference type="Proteomes" id="UP001175211"/>
    </source>
</evidence>
<feature type="chain" id="PRO_5041266739" evidence="1">
    <location>
        <begin position="21"/>
        <end position="128"/>
    </location>
</feature>
<organism evidence="2 3">
    <name type="scientific">Armillaria tabescens</name>
    <name type="common">Ringless honey mushroom</name>
    <name type="synonym">Agaricus tabescens</name>
    <dbReference type="NCBI Taxonomy" id="1929756"/>
    <lineage>
        <taxon>Eukaryota</taxon>
        <taxon>Fungi</taxon>
        <taxon>Dikarya</taxon>
        <taxon>Basidiomycota</taxon>
        <taxon>Agaricomycotina</taxon>
        <taxon>Agaricomycetes</taxon>
        <taxon>Agaricomycetidae</taxon>
        <taxon>Agaricales</taxon>
        <taxon>Marasmiineae</taxon>
        <taxon>Physalacriaceae</taxon>
        <taxon>Desarmillaria</taxon>
    </lineage>
</organism>
<gene>
    <name evidence="2" type="ORF">EV420DRAFT_1645168</name>
</gene>
<keyword evidence="3" id="KW-1185">Reference proteome</keyword>
<reference evidence="2" key="1">
    <citation type="submission" date="2023-06" db="EMBL/GenBank/DDBJ databases">
        <authorList>
            <consortium name="Lawrence Berkeley National Laboratory"/>
            <person name="Ahrendt S."/>
            <person name="Sahu N."/>
            <person name="Indic B."/>
            <person name="Wong-Bajracharya J."/>
            <person name="Merenyi Z."/>
            <person name="Ke H.-M."/>
            <person name="Monk M."/>
            <person name="Kocsube S."/>
            <person name="Drula E."/>
            <person name="Lipzen A."/>
            <person name="Balint B."/>
            <person name="Henrissat B."/>
            <person name="Andreopoulos B."/>
            <person name="Martin F.M."/>
            <person name="Harder C.B."/>
            <person name="Rigling D."/>
            <person name="Ford K.L."/>
            <person name="Foster G.D."/>
            <person name="Pangilinan J."/>
            <person name="Papanicolaou A."/>
            <person name="Barry K."/>
            <person name="LaButti K."/>
            <person name="Viragh M."/>
            <person name="Koriabine M."/>
            <person name="Yan M."/>
            <person name="Riley R."/>
            <person name="Champramary S."/>
            <person name="Plett K.L."/>
            <person name="Tsai I.J."/>
            <person name="Slot J."/>
            <person name="Sipos G."/>
            <person name="Plett J."/>
            <person name="Nagy L.G."/>
            <person name="Grigoriev I.V."/>
        </authorList>
    </citation>
    <scope>NUCLEOTIDE SEQUENCE</scope>
    <source>
        <strain evidence="2">CCBAS 213</strain>
    </source>
</reference>
<dbReference type="GeneID" id="85361294"/>
<dbReference type="AlphaFoldDB" id="A0AA39K8P3"/>